<dbReference type="HOGENOM" id="CLU_173139_0_0_6"/>
<evidence type="ECO:0000256" key="6">
    <source>
        <dbReference type="SAM" id="Phobius"/>
    </source>
</evidence>
<keyword evidence="9" id="KW-1185">Reference proteome</keyword>
<reference evidence="9" key="1">
    <citation type="submission" date="2010-04" db="EMBL/GenBank/DDBJ databases">
        <title>Complete genome sequence of Nitrosococcus halophilus Nc4, a salt-adapted, aerobic obligate ammonia-oxidizing sulfur purple bacterium.</title>
        <authorList>
            <consortium name="US DOE Joint Genome Institute"/>
            <person name="Campbell M.A."/>
            <person name="Malfatti S.A."/>
            <person name="Chain P.S.G."/>
            <person name="Heidelberg J.F."/>
            <person name="Ward B.B."/>
            <person name="Klotz M.G."/>
        </authorList>
    </citation>
    <scope>NUCLEOTIDE SEQUENCE [LARGE SCALE GENOMIC DNA]</scope>
    <source>
        <strain evidence="9">Nc4</strain>
    </source>
</reference>
<sequence length="96" mass="10688">MSFLQWSIDGLLALTLLWLAWQLLTHPDLFRAIVLFIAFGLIMALVWVRLAAIDIALAEAVIGAGLSGTALLVTLRRMGERQPQQRDSELHHDPEA</sequence>
<evidence type="ECO:0000259" key="7">
    <source>
        <dbReference type="Pfam" id="PF13244"/>
    </source>
</evidence>
<proteinExistence type="predicted"/>
<accession>D5C347</accession>
<evidence type="ECO:0000256" key="1">
    <source>
        <dbReference type="ARBA" id="ARBA00004651"/>
    </source>
</evidence>
<feature type="transmembrane region" description="Helical" evidence="6">
    <location>
        <begin position="29"/>
        <end position="49"/>
    </location>
</feature>
<organism evidence="8 9">
    <name type="scientific">Nitrosococcus halophilus (strain Nc4)</name>
    <dbReference type="NCBI Taxonomy" id="472759"/>
    <lineage>
        <taxon>Bacteria</taxon>
        <taxon>Pseudomonadati</taxon>
        <taxon>Pseudomonadota</taxon>
        <taxon>Gammaproteobacteria</taxon>
        <taxon>Chromatiales</taxon>
        <taxon>Chromatiaceae</taxon>
        <taxon>Nitrosococcus</taxon>
    </lineage>
</organism>
<evidence type="ECO:0000256" key="4">
    <source>
        <dbReference type="ARBA" id="ARBA00022989"/>
    </source>
</evidence>
<dbReference type="RefSeq" id="WP_013032824.1">
    <property type="nucleotide sequence ID" value="NC_013960.1"/>
</dbReference>
<feature type="transmembrane region" description="Helical" evidence="6">
    <location>
        <begin position="55"/>
        <end position="75"/>
    </location>
</feature>
<dbReference type="eggNOG" id="COG1563">
    <property type="taxonomic scope" value="Bacteria"/>
</dbReference>
<keyword evidence="2" id="KW-1003">Cell membrane</keyword>
<evidence type="ECO:0000313" key="8">
    <source>
        <dbReference type="EMBL" id="ADE14939.1"/>
    </source>
</evidence>
<dbReference type="STRING" id="472759.Nhal_1818"/>
<evidence type="ECO:0000256" key="5">
    <source>
        <dbReference type="ARBA" id="ARBA00023136"/>
    </source>
</evidence>
<gene>
    <name evidence="8" type="ordered locus">Nhal_1818</name>
</gene>
<dbReference type="KEGG" id="nhl:Nhal_1818"/>
<keyword evidence="3 6" id="KW-0812">Transmembrane</keyword>
<keyword evidence="4 6" id="KW-1133">Transmembrane helix</keyword>
<dbReference type="EMBL" id="CP001798">
    <property type="protein sequence ID" value="ADE14939.1"/>
    <property type="molecule type" value="Genomic_DNA"/>
</dbReference>
<keyword evidence="5 6" id="KW-0472">Membrane</keyword>
<comment type="subcellular location">
    <subcellularLocation>
        <location evidence="1">Cell membrane</location>
        <topology evidence="1">Multi-pass membrane protein</topology>
    </subcellularLocation>
</comment>
<feature type="domain" description="MrpA C-terminal/MbhD" evidence="7">
    <location>
        <begin position="15"/>
        <end position="79"/>
    </location>
</feature>
<dbReference type="GO" id="GO:0005886">
    <property type="term" value="C:plasma membrane"/>
    <property type="evidence" value="ECO:0007669"/>
    <property type="project" value="UniProtKB-SubCell"/>
</dbReference>
<dbReference type="Proteomes" id="UP000001844">
    <property type="component" value="Chromosome"/>
</dbReference>
<dbReference type="OrthoDB" id="4962908at2"/>
<evidence type="ECO:0000256" key="3">
    <source>
        <dbReference type="ARBA" id="ARBA00022692"/>
    </source>
</evidence>
<feature type="transmembrane region" description="Helical" evidence="6">
    <location>
        <begin position="6"/>
        <end position="24"/>
    </location>
</feature>
<evidence type="ECO:0000313" key="9">
    <source>
        <dbReference type="Proteomes" id="UP000001844"/>
    </source>
</evidence>
<evidence type="ECO:0000256" key="2">
    <source>
        <dbReference type="ARBA" id="ARBA00022475"/>
    </source>
</evidence>
<dbReference type="Pfam" id="PF13244">
    <property type="entry name" value="MbhD"/>
    <property type="match status" value="1"/>
</dbReference>
<protein>
    <recommendedName>
        <fullName evidence="7">MrpA C-terminal/MbhD domain-containing protein</fullName>
    </recommendedName>
</protein>
<name>D5C347_NITHN</name>
<dbReference type="AlphaFoldDB" id="D5C347"/>
<dbReference type="InterPro" id="IPR025383">
    <property type="entry name" value="MrpA_C/MbhD"/>
</dbReference>